<organism evidence="1">
    <name type="scientific">Anguilla anguilla</name>
    <name type="common">European freshwater eel</name>
    <name type="synonym">Muraena anguilla</name>
    <dbReference type="NCBI Taxonomy" id="7936"/>
    <lineage>
        <taxon>Eukaryota</taxon>
        <taxon>Metazoa</taxon>
        <taxon>Chordata</taxon>
        <taxon>Craniata</taxon>
        <taxon>Vertebrata</taxon>
        <taxon>Euteleostomi</taxon>
        <taxon>Actinopterygii</taxon>
        <taxon>Neopterygii</taxon>
        <taxon>Teleostei</taxon>
        <taxon>Anguilliformes</taxon>
        <taxon>Anguillidae</taxon>
        <taxon>Anguilla</taxon>
    </lineage>
</organism>
<dbReference type="AlphaFoldDB" id="A0A0E9P8J4"/>
<accession>A0A0E9P8J4</accession>
<sequence length="35" mass="4287">MLIFKAFVTSSYFLLNDLNTLNNITYLYYVMHYIF</sequence>
<proteinExistence type="predicted"/>
<dbReference type="EMBL" id="GBXM01107763">
    <property type="protein sequence ID" value="JAH00814.1"/>
    <property type="molecule type" value="Transcribed_RNA"/>
</dbReference>
<evidence type="ECO:0000313" key="1">
    <source>
        <dbReference type="EMBL" id="JAH00814.1"/>
    </source>
</evidence>
<reference evidence="1" key="2">
    <citation type="journal article" date="2015" name="Fish Shellfish Immunol.">
        <title>Early steps in the European eel (Anguilla anguilla)-Vibrio vulnificus interaction in the gills: Role of the RtxA13 toxin.</title>
        <authorList>
            <person name="Callol A."/>
            <person name="Pajuelo D."/>
            <person name="Ebbesson L."/>
            <person name="Teles M."/>
            <person name="MacKenzie S."/>
            <person name="Amaro C."/>
        </authorList>
    </citation>
    <scope>NUCLEOTIDE SEQUENCE</scope>
</reference>
<reference evidence="1" key="1">
    <citation type="submission" date="2014-11" db="EMBL/GenBank/DDBJ databases">
        <authorList>
            <person name="Amaro Gonzalez C."/>
        </authorList>
    </citation>
    <scope>NUCLEOTIDE SEQUENCE</scope>
</reference>
<name>A0A0E9P8J4_ANGAN</name>
<protein>
    <submittedName>
        <fullName evidence="1">Uncharacterized protein</fullName>
    </submittedName>
</protein>